<gene>
    <name evidence="3" type="ORF">O3P69_005993</name>
</gene>
<dbReference type="Proteomes" id="UP001487740">
    <property type="component" value="Unassembled WGS sequence"/>
</dbReference>
<dbReference type="EMBL" id="JARAKH010000018">
    <property type="protein sequence ID" value="KAK8394890.1"/>
    <property type="molecule type" value="Genomic_DNA"/>
</dbReference>
<evidence type="ECO:0000313" key="3">
    <source>
        <dbReference type="EMBL" id="KAK8394890.1"/>
    </source>
</evidence>
<sequence>MRTFLPVVWTAAATCVLAAPHPSPSTLPRISRARRSPQDSWDARQSHSVLPPPGLSLSSPHKEPTGPRGTSSTHPTHRTTRQLVSTPRRSSGKQEELQGSDDSSTSPALSTFFRALRSPLPENPEKDPEGPVKDTDAKGDHQESLAGLRGVEYHPDGAGQ</sequence>
<evidence type="ECO:0000256" key="2">
    <source>
        <dbReference type="SAM" id="SignalP"/>
    </source>
</evidence>
<reference evidence="3 4" key="1">
    <citation type="submission" date="2023-03" db="EMBL/GenBank/DDBJ databases">
        <title>High-quality genome of Scylla paramamosain provides insights in environmental adaptation.</title>
        <authorList>
            <person name="Zhang L."/>
        </authorList>
    </citation>
    <scope>NUCLEOTIDE SEQUENCE [LARGE SCALE GENOMIC DNA]</scope>
    <source>
        <strain evidence="3">LZ_2023a</strain>
        <tissue evidence="3">Muscle</tissue>
    </source>
</reference>
<evidence type="ECO:0000313" key="4">
    <source>
        <dbReference type="Proteomes" id="UP001487740"/>
    </source>
</evidence>
<dbReference type="AlphaFoldDB" id="A0AAW0U7U5"/>
<feature type="compositionally biased region" description="Polar residues" evidence="1">
    <location>
        <begin position="100"/>
        <end position="109"/>
    </location>
</feature>
<organism evidence="3 4">
    <name type="scientific">Scylla paramamosain</name>
    <name type="common">Mud crab</name>
    <dbReference type="NCBI Taxonomy" id="85552"/>
    <lineage>
        <taxon>Eukaryota</taxon>
        <taxon>Metazoa</taxon>
        <taxon>Ecdysozoa</taxon>
        <taxon>Arthropoda</taxon>
        <taxon>Crustacea</taxon>
        <taxon>Multicrustacea</taxon>
        <taxon>Malacostraca</taxon>
        <taxon>Eumalacostraca</taxon>
        <taxon>Eucarida</taxon>
        <taxon>Decapoda</taxon>
        <taxon>Pleocyemata</taxon>
        <taxon>Brachyura</taxon>
        <taxon>Eubrachyura</taxon>
        <taxon>Portunoidea</taxon>
        <taxon>Portunidae</taxon>
        <taxon>Portuninae</taxon>
        <taxon>Scylla</taxon>
    </lineage>
</organism>
<comment type="caution">
    <text evidence="3">The sequence shown here is derived from an EMBL/GenBank/DDBJ whole genome shotgun (WGS) entry which is preliminary data.</text>
</comment>
<keyword evidence="2" id="KW-0732">Signal</keyword>
<keyword evidence="4" id="KW-1185">Reference proteome</keyword>
<accession>A0AAW0U7U5</accession>
<feature type="compositionally biased region" description="Basic and acidic residues" evidence="1">
    <location>
        <begin position="151"/>
        <end position="160"/>
    </location>
</feature>
<protein>
    <submittedName>
        <fullName evidence="3">Uncharacterized protein</fullName>
    </submittedName>
</protein>
<evidence type="ECO:0000256" key="1">
    <source>
        <dbReference type="SAM" id="MobiDB-lite"/>
    </source>
</evidence>
<feature type="region of interest" description="Disordered" evidence="1">
    <location>
        <begin position="19"/>
        <end position="160"/>
    </location>
</feature>
<feature type="compositionally biased region" description="Basic and acidic residues" evidence="1">
    <location>
        <begin position="123"/>
        <end position="143"/>
    </location>
</feature>
<feature type="signal peptide" evidence="2">
    <location>
        <begin position="1"/>
        <end position="18"/>
    </location>
</feature>
<proteinExistence type="predicted"/>
<feature type="chain" id="PRO_5044717080" evidence="2">
    <location>
        <begin position="19"/>
        <end position="160"/>
    </location>
</feature>
<name>A0AAW0U7U5_SCYPA</name>
<dbReference type="EMBL" id="JARAKH010000018">
    <property type="protein sequence ID" value="KAK8394889.1"/>
    <property type="molecule type" value="Genomic_DNA"/>
</dbReference>